<dbReference type="Gene3D" id="1.10.10.60">
    <property type="entry name" value="Homeodomain-like"/>
    <property type="match status" value="1"/>
</dbReference>
<organism evidence="3 4">
    <name type="scientific">Clostridium baratii str. Sullivan</name>
    <dbReference type="NCBI Taxonomy" id="1415775"/>
    <lineage>
        <taxon>Bacteria</taxon>
        <taxon>Bacillati</taxon>
        <taxon>Bacillota</taxon>
        <taxon>Clostridia</taxon>
        <taxon>Eubacteriales</taxon>
        <taxon>Clostridiaceae</taxon>
        <taxon>Clostridium</taxon>
    </lineage>
</organism>
<accession>A0A0A7FTG1</accession>
<dbReference type="PROSITE" id="PS01124">
    <property type="entry name" value="HTH_ARAC_FAMILY_2"/>
    <property type="match status" value="1"/>
</dbReference>
<dbReference type="InterPro" id="IPR050959">
    <property type="entry name" value="MarA-like"/>
</dbReference>
<evidence type="ECO:0000313" key="4">
    <source>
        <dbReference type="Proteomes" id="UP000030635"/>
    </source>
</evidence>
<dbReference type="GO" id="GO:0043565">
    <property type="term" value="F:sequence-specific DNA binding"/>
    <property type="evidence" value="ECO:0007669"/>
    <property type="project" value="InterPro"/>
</dbReference>
<dbReference type="AlphaFoldDB" id="A0A0A7FTG1"/>
<name>A0A0A7FTG1_9CLOT</name>
<dbReference type="GO" id="GO:0003700">
    <property type="term" value="F:DNA-binding transcription factor activity"/>
    <property type="evidence" value="ECO:0007669"/>
    <property type="project" value="InterPro"/>
</dbReference>
<dbReference type="OrthoDB" id="45544at2"/>
<protein>
    <recommendedName>
        <fullName evidence="2">HTH araC/xylS-type domain-containing protein</fullName>
    </recommendedName>
</protein>
<dbReference type="Proteomes" id="UP000030635">
    <property type="component" value="Chromosome"/>
</dbReference>
<dbReference type="EMBL" id="CP006905">
    <property type="protein sequence ID" value="AIY82919.1"/>
    <property type="molecule type" value="Genomic_DNA"/>
</dbReference>
<dbReference type="PANTHER" id="PTHR47504">
    <property type="entry name" value="RIGHT ORIGIN-BINDING PROTEIN"/>
    <property type="match status" value="1"/>
</dbReference>
<feature type="domain" description="HTH araC/xylS-type" evidence="2">
    <location>
        <begin position="6"/>
        <end position="103"/>
    </location>
</feature>
<dbReference type="KEGG" id="cbv:U729_2994"/>
<sequence>MKEKIKKIIEHIEQNYHESLSVESIKNITGSSAGYFRNEFSKNVGISLDKYRIRRSLTLIINEIKENNNKIVNSNVLPWQDNKTFGEAFKKEFRITPGEYLKGANIKLQDKFNIDKLIEEDKLIKSLVRKCGTYEESLIYLLKLPVYRVRGLRCFYVKDEEELYEYLIRNYCRNNVDDKNYDEGNYDKIYKVHKKNLQRYYNLDEVIEFEKNTHGIENAYISGIAFHEFMKYSYFIVNRSLLSKLIKLVNLEKVFKLIKLKDIKTIWHDEIIGERGSTKDGRVMVPNEFIEIMGKLNGLEWEIVNELIIMENGYKISENFQEFKEHIKYNYSKEIENENLCDSCKYKKIDKITGECRFSEDDSCEGYENLTEEEEERFF</sequence>
<dbReference type="InterPro" id="IPR018060">
    <property type="entry name" value="HTH_AraC"/>
</dbReference>
<evidence type="ECO:0000259" key="2">
    <source>
        <dbReference type="PROSITE" id="PS01124"/>
    </source>
</evidence>
<gene>
    <name evidence="3" type="ORF">U729_2994</name>
</gene>
<dbReference type="PANTHER" id="PTHR47504:SF5">
    <property type="entry name" value="RIGHT ORIGIN-BINDING PROTEIN"/>
    <property type="match status" value="1"/>
</dbReference>
<dbReference type="RefSeq" id="WP_039316374.1">
    <property type="nucleotide sequence ID" value="NZ_CP006905.1"/>
</dbReference>
<dbReference type="eggNOG" id="COG2207">
    <property type="taxonomic scope" value="Bacteria"/>
</dbReference>
<keyword evidence="1" id="KW-0238">DNA-binding</keyword>
<evidence type="ECO:0000313" key="3">
    <source>
        <dbReference type="EMBL" id="AIY82919.1"/>
    </source>
</evidence>
<dbReference type="HOGENOM" id="CLU_729012_0_0_9"/>
<proteinExistence type="predicted"/>
<reference evidence="3 4" key="1">
    <citation type="journal article" date="2015" name="Infect. Genet. Evol.">
        <title>Genomic sequences of six botulinum neurotoxin-producing strains representing three clostridial species illustrate the mobility and diversity of botulinum neurotoxin genes.</title>
        <authorList>
            <person name="Smith T.J."/>
            <person name="Hill K.K."/>
            <person name="Xie G."/>
            <person name="Foley B.T."/>
            <person name="Williamson C.H."/>
            <person name="Foster J.T."/>
            <person name="Johnson S.L."/>
            <person name="Chertkov O."/>
            <person name="Teshima H."/>
            <person name="Gibbons H.S."/>
            <person name="Johnsky L.A."/>
            <person name="Karavis M.A."/>
            <person name="Smith L.A."/>
        </authorList>
    </citation>
    <scope>NUCLEOTIDE SEQUENCE [LARGE SCALE GENOMIC DNA]</scope>
    <source>
        <strain evidence="3 4">Sullivan</strain>
    </source>
</reference>
<keyword evidence="4" id="KW-1185">Reference proteome</keyword>
<evidence type="ECO:0000256" key="1">
    <source>
        <dbReference type="ARBA" id="ARBA00023125"/>
    </source>
</evidence>